<protein>
    <submittedName>
        <fullName evidence="2">Uncharacterized protein</fullName>
    </submittedName>
</protein>
<evidence type="ECO:0000256" key="1">
    <source>
        <dbReference type="SAM" id="Phobius"/>
    </source>
</evidence>
<proteinExistence type="predicted"/>
<keyword evidence="1" id="KW-0812">Transmembrane</keyword>
<sequence>MESQSVSKARIWIVGFAMATFLVFIIVAVVYMQMPPSQKMKDQVKIQLPSLATHEECLKLLQENEVVYSFEASDPLTFDIHYHDGTQIVDAFAKKTISALEATLQPEIVQEYCMTWSNHQPQAVQLKYQFQIKEK</sequence>
<gene>
    <name evidence="2" type="ORF">METZ01_LOCUS69372</name>
</gene>
<dbReference type="EMBL" id="UINC01004739">
    <property type="protein sequence ID" value="SVA16518.1"/>
    <property type="molecule type" value="Genomic_DNA"/>
</dbReference>
<evidence type="ECO:0000313" key="2">
    <source>
        <dbReference type="EMBL" id="SVA16518.1"/>
    </source>
</evidence>
<organism evidence="2">
    <name type="scientific">marine metagenome</name>
    <dbReference type="NCBI Taxonomy" id="408172"/>
    <lineage>
        <taxon>unclassified sequences</taxon>
        <taxon>metagenomes</taxon>
        <taxon>ecological metagenomes</taxon>
    </lineage>
</organism>
<dbReference type="AlphaFoldDB" id="A0A381TLV8"/>
<keyword evidence="1" id="KW-0472">Membrane</keyword>
<keyword evidence="1" id="KW-1133">Transmembrane helix</keyword>
<feature type="transmembrane region" description="Helical" evidence="1">
    <location>
        <begin position="12"/>
        <end position="32"/>
    </location>
</feature>
<name>A0A381TLV8_9ZZZZ</name>
<accession>A0A381TLV8</accession>
<reference evidence="2" key="1">
    <citation type="submission" date="2018-05" db="EMBL/GenBank/DDBJ databases">
        <authorList>
            <person name="Lanie J.A."/>
            <person name="Ng W.-L."/>
            <person name="Kazmierczak K.M."/>
            <person name="Andrzejewski T.M."/>
            <person name="Davidsen T.M."/>
            <person name="Wayne K.J."/>
            <person name="Tettelin H."/>
            <person name="Glass J.I."/>
            <person name="Rusch D."/>
            <person name="Podicherti R."/>
            <person name="Tsui H.-C.T."/>
            <person name="Winkler M.E."/>
        </authorList>
    </citation>
    <scope>NUCLEOTIDE SEQUENCE</scope>
</reference>